<dbReference type="RefSeq" id="WP_215235896.1">
    <property type="nucleotide sequence ID" value="NZ_CAJRAU010000008.1"/>
</dbReference>
<dbReference type="EMBL" id="CAJRAU010000008">
    <property type="protein sequence ID" value="CAG5073120.1"/>
    <property type="molecule type" value="Genomic_DNA"/>
</dbReference>
<keyword evidence="1" id="KW-0472">Membrane</keyword>
<comment type="caution">
    <text evidence="2">The sequence shown here is derived from an EMBL/GenBank/DDBJ whole genome shotgun (WGS) entry which is preliminary data.</text>
</comment>
<evidence type="ECO:0000313" key="2">
    <source>
        <dbReference type="EMBL" id="CAG5073120.1"/>
    </source>
</evidence>
<gene>
    <name evidence="2" type="ORF">DYBT9623_04624</name>
</gene>
<feature type="transmembrane region" description="Helical" evidence="1">
    <location>
        <begin position="39"/>
        <end position="63"/>
    </location>
</feature>
<accession>A0ABN7RCW5</accession>
<keyword evidence="1" id="KW-1133">Transmembrane helix</keyword>
<protein>
    <submittedName>
        <fullName evidence="2">Uncharacterized protein</fullName>
    </submittedName>
</protein>
<proteinExistence type="predicted"/>
<sequence>MERSYKNVSYFFVATLAIVVTGFYKSYFSQFPSFTGLTYVHHIHTILLMLWFAMLIVQPILIYQKRIALHRLVGKFSYVLVPIIILSLLAVMKTQYLKNASHMSEMQNLAFLYLPTSALIPFASLYVLAIVYKKQPASHMRYMIASAVALLGPGVGRINLGFTDFNTAVMVAFALCDVLFVGLLIYEYAKGKNYYPYLVSLLICCIFHYAFPWVPGSGIWQGFAKGVVDWAL</sequence>
<feature type="transmembrane region" description="Helical" evidence="1">
    <location>
        <begin position="168"/>
        <end position="186"/>
    </location>
</feature>
<keyword evidence="1" id="KW-0812">Transmembrane</keyword>
<feature type="transmembrane region" description="Helical" evidence="1">
    <location>
        <begin position="193"/>
        <end position="211"/>
    </location>
</feature>
<evidence type="ECO:0000256" key="1">
    <source>
        <dbReference type="SAM" id="Phobius"/>
    </source>
</evidence>
<feature type="transmembrane region" description="Helical" evidence="1">
    <location>
        <begin position="7"/>
        <end position="27"/>
    </location>
</feature>
<feature type="transmembrane region" description="Helical" evidence="1">
    <location>
        <begin position="112"/>
        <end position="132"/>
    </location>
</feature>
<evidence type="ECO:0000313" key="3">
    <source>
        <dbReference type="Proteomes" id="UP000679725"/>
    </source>
</evidence>
<feature type="transmembrane region" description="Helical" evidence="1">
    <location>
        <begin position="144"/>
        <end position="162"/>
    </location>
</feature>
<dbReference type="Proteomes" id="UP000679725">
    <property type="component" value="Unassembled WGS sequence"/>
</dbReference>
<feature type="transmembrane region" description="Helical" evidence="1">
    <location>
        <begin position="75"/>
        <end position="92"/>
    </location>
</feature>
<name>A0ABN7RCW5_9BACT</name>
<keyword evidence="3" id="KW-1185">Reference proteome</keyword>
<organism evidence="2 3">
    <name type="scientific">Dyadobacter linearis</name>
    <dbReference type="NCBI Taxonomy" id="2823330"/>
    <lineage>
        <taxon>Bacteria</taxon>
        <taxon>Pseudomonadati</taxon>
        <taxon>Bacteroidota</taxon>
        <taxon>Cytophagia</taxon>
        <taxon>Cytophagales</taxon>
        <taxon>Spirosomataceae</taxon>
        <taxon>Dyadobacter</taxon>
    </lineage>
</organism>
<reference evidence="2 3" key="1">
    <citation type="submission" date="2021-04" db="EMBL/GenBank/DDBJ databases">
        <authorList>
            <person name="Rodrigo-Torres L."/>
            <person name="Arahal R. D."/>
            <person name="Lucena T."/>
        </authorList>
    </citation>
    <scope>NUCLEOTIDE SEQUENCE [LARGE SCALE GENOMIC DNA]</scope>
    <source>
        <strain evidence="2 3">CECT 9623</strain>
    </source>
</reference>